<gene>
    <name evidence="1" type="ORF">SMTD_LOCUS13311</name>
</gene>
<reference evidence="1 2" key="1">
    <citation type="submission" date="2018-11" db="EMBL/GenBank/DDBJ databases">
        <authorList>
            <consortium name="Pathogen Informatics"/>
        </authorList>
    </citation>
    <scope>NUCLEOTIDE SEQUENCE [LARGE SCALE GENOMIC DNA]</scope>
    <source>
        <strain>Denwood</strain>
        <strain evidence="2">Zambia</strain>
    </source>
</reference>
<organism evidence="1 2">
    <name type="scientific">Schistosoma mattheei</name>
    <dbReference type="NCBI Taxonomy" id="31246"/>
    <lineage>
        <taxon>Eukaryota</taxon>
        <taxon>Metazoa</taxon>
        <taxon>Spiralia</taxon>
        <taxon>Lophotrochozoa</taxon>
        <taxon>Platyhelminthes</taxon>
        <taxon>Trematoda</taxon>
        <taxon>Digenea</taxon>
        <taxon>Strigeidida</taxon>
        <taxon>Schistosomatoidea</taxon>
        <taxon>Schistosomatidae</taxon>
        <taxon>Schistosoma</taxon>
    </lineage>
</organism>
<dbReference type="Proteomes" id="UP000269396">
    <property type="component" value="Unassembled WGS sequence"/>
</dbReference>
<dbReference type="AlphaFoldDB" id="A0A3P8J925"/>
<sequence>MIHPPKQFFPLRICPRPTIKPFNNACKKFFIYKCLTVFAGHFQD</sequence>
<dbReference type="EMBL" id="UZAL01033375">
    <property type="protein sequence ID" value="VDP63226.1"/>
    <property type="molecule type" value="Genomic_DNA"/>
</dbReference>
<accession>A0A3P8J925</accession>
<protein>
    <submittedName>
        <fullName evidence="1">Uncharacterized protein</fullName>
    </submittedName>
</protein>
<keyword evidence="2" id="KW-1185">Reference proteome</keyword>
<evidence type="ECO:0000313" key="1">
    <source>
        <dbReference type="EMBL" id="VDP63226.1"/>
    </source>
</evidence>
<proteinExistence type="predicted"/>
<evidence type="ECO:0000313" key="2">
    <source>
        <dbReference type="Proteomes" id="UP000269396"/>
    </source>
</evidence>
<name>A0A3P8J925_9TREM</name>